<feature type="compositionally biased region" description="Polar residues" evidence="1">
    <location>
        <begin position="125"/>
        <end position="143"/>
    </location>
</feature>
<protein>
    <recommendedName>
        <fullName evidence="2">DUF4592 domain-containing protein</fullName>
    </recommendedName>
</protein>
<name>A0A8C5PIW6_9ANUR</name>
<dbReference type="Proteomes" id="UP000694569">
    <property type="component" value="Unplaced"/>
</dbReference>
<dbReference type="Pfam" id="PF15262">
    <property type="entry name" value="DUF4592"/>
    <property type="match status" value="1"/>
</dbReference>
<feature type="region of interest" description="Disordered" evidence="1">
    <location>
        <begin position="860"/>
        <end position="947"/>
    </location>
</feature>
<dbReference type="InterPro" id="IPR018247">
    <property type="entry name" value="EF_Hand_1_Ca_BS"/>
</dbReference>
<dbReference type="InterPro" id="IPR028030">
    <property type="entry name" value="DUF4592"/>
</dbReference>
<dbReference type="GeneTree" id="ENSGT00940000163031"/>
<sequence>MHFNHMLTLAYIAARRLRSFTSSLLDFHPKKSQSSHCSGTSFFFGMQKNTLTSSAKKATLKNMKFASWRSRIRGESIMAAASSDGPHASETEEVHDENSGKKKSKFQAFKKFFVKKKRKECPTPSKETSLKPSQSSGDVSVSADSMAAVQPAGDPGTKSHMGNKALSHDSVFMSEPENIKDCSSQENLPGKVKSLQLQLEQNMRIGSPPRGIIAKNVEDSGALSEDDGLPRSPPEIGCLHELLADPASKLSKSVQRRSSLGLGGTDSEDEQGSSRPLSPFPSAPSCPTSPTSHSILVDFTAPANSQLCLDNSAAKHKIAVKPKNQRGPAGRPKQNASEQPKESGVTHTANAITEPELDSESAKSTEDVDKTLPVVDVKPVPELPEPEVGQNTCEDDGVLFVPMTLEFNDVETKDRQVPSREEDVKGGDDVDLCSSAEPKGDDIGYPIGAAVKNKENPPLSDHIVNSSLLQEDVRTDLVELPRSVHMESGATVCDVKECNITGSSENVSLTEVIESISCVSEGEEPSPQEQLVTTSSEIRSESTENIGRTLVIDETPLLDGDVFDLQSSVVPCSRAKPTEDEDASGTITSSEVSGIPGTIECAESIVCDHRPSDHLSTVESLNTHGPTDLESTSDAGQIHHGIAEGCKAHEVHVLINSVMEIRTDESCPALVPNGAVGKQLDVLPNTDPLTNTCDEIKPTEINTESKPKSIAKPVRFTVAPAWQRSFSIKGNVLKSGSFDEETVVTLKDASRNTETAKKGDELIVPFGIRLRSTSTPVKYSEDPFGDSVTACPVDSLSVDLNPNSLMLTPTSQVPLDDSKASENPTPLKVKVDDPSPRDSAGPNWISMAKQKRKGFQEHLRVREPGVSAEKSPTQSSLKANTDSSPHIAEAKPKTALSSDVPAAPREIQPVTEQSKSLTPSQKPDEPPWMSLAKKKAKAWSEMPHIAQ</sequence>
<evidence type="ECO:0000313" key="3">
    <source>
        <dbReference type="Ensembl" id="ENSLLEP00000023486.1"/>
    </source>
</evidence>
<dbReference type="PANTHER" id="PTHR47743:SF2">
    <property type="entry name" value="ACROSOMAL PROTEIN KIAA1210"/>
    <property type="match status" value="1"/>
</dbReference>
<proteinExistence type="predicted"/>
<accession>A0A8C5PIW6</accession>
<dbReference type="AlphaFoldDB" id="A0A8C5PIW6"/>
<feature type="compositionally biased region" description="Polar residues" evidence="1">
    <location>
        <begin position="910"/>
        <end position="921"/>
    </location>
</feature>
<organism evidence="3 4">
    <name type="scientific">Leptobrachium leishanense</name>
    <name type="common">Leishan spiny toad</name>
    <dbReference type="NCBI Taxonomy" id="445787"/>
    <lineage>
        <taxon>Eukaryota</taxon>
        <taxon>Metazoa</taxon>
        <taxon>Chordata</taxon>
        <taxon>Craniata</taxon>
        <taxon>Vertebrata</taxon>
        <taxon>Euteleostomi</taxon>
        <taxon>Amphibia</taxon>
        <taxon>Batrachia</taxon>
        <taxon>Anura</taxon>
        <taxon>Pelobatoidea</taxon>
        <taxon>Megophryidae</taxon>
        <taxon>Leptobrachium</taxon>
    </lineage>
</organism>
<reference evidence="3" key="2">
    <citation type="submission" date="2025-09" db="UniProtKB">
        <authorList>
            <consortium name="Ensembl"/>
        </authorList>
    </citation>
    <scope>IDENTIFICATION</scope>
</reference>
<dbReference type="PROSITE" id="PS00018">
    <property type="entry name" value="EF_HAND_1"/>
    <property type="match status" value="1"/>
</dbReference>
<evidence type="ECO:0000256" key="1">
    <source>
        <dbReference type="SAM" id="MobiDB-lite"/>
    </source>
</evidence>
<feature type="region of interest" description="Disordered" evidence="1">
    <location>
        <begin position="80"/>
        <end position="103"/>
    </location>
</feature>
<feature type="compositionally biased region" description="Basic and acidic residues" evidence="1">
    <location>
        <begin position="87"/>
        <end position="100"/>
    </location>
</feature>
<feature type="region of interest" description="Disordered" evidence="1">
    <location>
        <begin position="807"/>
        <end position="845"/>
    </location>
</feature>
<dbReference type="InterPro" id="IPR026713">
    <property type="entry name" value="CRACD-like"/>
</dbReference>
<evidence type="ECO:0000259" key="2">
    <source>
        <dbReference type="Pfam" id="PF15262"/>
    </source>
</evidence>
<feature type="region of interest" description="Disordered" evidence="1">
    <location>
        <begin position="206"/>
        <end position="294"/>
    </location>
</feature>
<dbReference type="Ensembl" id="ENSLLET00000024378.1">
    <property type="protein sequence ID" value="ENSLLEP00000023486.1"/>
    <property type="gene ID" value="ENSLLEG00000014709.1"/>
</dbReference>
<reference evidence="3" key="1">
    <citation type="submission" date="2025-08" db="UniProtKB">
        <authorList>
            <consortium name="Ensembl"/>
        </authorList>
    </citation>
    <scope>IDENTIFICATION</scope>
</reference>
<feature type="domain" description="DUF4592" evidence="2">
    <location>
        <begin position="201"/>
        <end position="327"/>
    </location>
</feature>
<feature type="region of interest" description="Disordered" evidence="1">
    <location>
        <begin position="318"/>
        <end position="367"/>
    </location>
</feature>
<dbReference type="OrthoDB" id="8869651at2759"/>
<feature type="compositionally biased region" description="Low complexity" evidence="1">
    <location>
        <begin position="285"/>
        <end position="294"/>
    </location>
</feature>
<feature type="compositionally biased region" description="Polar residues" evidence="1">
    <location>
        <begin position="870"/>
        <end position="884"/>
    </location>
</feature>
<feature type="compositionally biased region" description="Basic and acidic residues" evidence="1">
    <location>
        <begin position="411"/>
        <end position="428"/>
    </location>
</feature>
<evidence type="ECO:0000313" key="4">
    <source>
        <dbReference type="Proteomes" id="UP000694569"/>
    </source>
</evidence>
<keyword evidence="4" id="KW-1185">Reference proteome</keyword>
<feature type="region of interest" description="Disordered" evidence="1">
    <location>
        <begin position="411"/>
        <end position="441"/>
    </location>
</feature>
<feature type="region of interest" description="Disordered" evidence="1">
    <location>
        <begin position="120"/>
        <end position="164"/>
    </location>
</feature>
<dbReference type="PANTHER" id="PTHR47743">
    <property type="entry name" value="KIAA1210 / KIAA1211 FAMILY MEMBER"/>
    <property type="match status" value="1"/>
</dbReference>